<evidence type="ECO:0000313" key="3">
    <source>
        <dbReference type="Proteomes" id="UP000276991"/>
    </source>
</evidence>
<accession>A0A498SER6</accession>
<evidence type="ECO:0000256" key="1">
    <source>
        <dbReference type="SAM" id="MobiDB-lite"/>
    </source>
</evidence>
<feature type="region of interest" description="Disordered" evidence="1">
    <location>
        <begin position="36"/>
        <end position="111"/>
    </location>
</feature>
<evidence type="ECO:0000313" key="2">
    <source>
        <dbReference type="EMBL" id="VBB28320.1"/>
    </source>
</evidence>
<protein>
    <submittedName>
        <fullName evidence="2">Uncharacterized protein</fullName>
    </submittedName>
</protein>
<gene>
    <name evidence="2" type="ORF">NAV_LOCUS3150</name>
</gene>
<feature type="compositionally biased region" description="Acidic residues" evidence="1">
    <location>
        <begin position="64"/>
        <end position="102"/>
    </location>
</feature>
<reference evidence="2 3" key="1">
    <citation type="submission" date="2018-08" db="EMBL/GenBank/DDBJ databases">
        <authorList>
            <person name="Laetsch R D."/>
            <person name="Stevens L."/>
            <person name="Kumar S."/>
            <person name="Blaxter L. M."/>
        </authorList>
    </citation>
    <scope>NUCLEOTIDE SEQUENCE [LARGE SCALE GENOMIC DNA]</scope>
</reference>
<sequence length="111" mass="12705">MVYTTLDDVNFDSSKRHGKSIEIQKFKIYDSKCTKKASDIQRHSNLRRRKSAYSKGDFKKKSDDDNDDDDDDDDSGNDNDDDDDDDNGNDNDDDDDDNDDDLLLCKQPAAK</sequence>
<dbReference type="AlphaFoldDB" id="A0A498SER6"/>
<dbReference type="EMBL" id="UPTC01000382">
    <property type="protein sequence ID" value="VBB28320.1"/>
    <property type="molecule type" value="Genomic_DNA"/>
</dbReference>
<proteinExistence type="predicted"/>
<dbReference type="Proteomes" id="UP000276991">
    <property type="component" value="Unassembled WGS sequence"/>
</dbReference>
<organism evidence="2 3">
    <name type="scientific">Acanthocheilonema viteae</name>
    <name type="common">Filarial nematode worm</name>
    <name type="synonym">Dipetalonema viteae</name>
    <dbReference type="NCBI Taxonomy" id="6277"/>
    <lineage>
        <taxon>Eukaryota</taxon>
        <taxon>Metazoa</taxon>
        <taxon>Ecdysozoa</taxon>
        <taxon>Nematoda</taxon>
        <taxon>Chromadorea</taxon>
        <taxon>Rhabditida</taxon>
        <taxon>Spirurina</taxon>
        <taxon>Spiruromorpha</taxon>
        <taxon>Filarioidea</taxon>
        <taxon>Onchocercidae</taxon>
        <taxon>Acanthocheilonema</taxon>
    </lineage>
</organism>
<keyword evidence="3" id="KW-1185">Reference proteome</keyword>
<name>A0A498SER6_ACAVI</name>